<dbReference type="InterPro" id="IPR036514">
    <property type="entry name" value="SGNH_hydro_sf"/>
</dbReference>
<keyword evidence="2" id="KW-1133">Transmembrane helix</keyword>
<keyword evidence="1" id="KW-0378">Hydrolase</keyword>
<proteinExistence type="predicted"/>
<gene>
    <name evidence="4" type="ORF">SAMN06295970_12256</name>
</gene>
<protein>
    <submittedName>
        <fullName evidence="4">Phospholipase/lecithinase/hemolysin</fullName>
    </submittedName>
</protein>
<dbReference type="CDD" id="cd01846">
    <property type="entry name" value="fatty_acyltransferase_like"/>
    <property type="match status" value="1"/>
</dbReference>
<comment type="caution">
    <text evidence="4">The sequence shown here is derived from an EMBL/GenBank/DDBJ whole genome shotgun (WGS) entry which is preliminary data.</text>
</comment>
<dbReference type="InterPro" id="IPR001087">
    <property type="entry name" value="GDSL"/>
</dbReference>
<feature type="chain" id="PRO_5045109587" evidence="3">
    <location>
        <begin position="27"/>
        <end position="345"/>
    </location>
</feature>
<dbReference type="Proteomes" id="UP001158049">
    <property type="component" value="Unassembled WGS sequence"/>
</dbReference>
<dbReference type="InterPro" id="IPR051058">
    <property type="entry name" value="GDSL_Est/Lipase"/>
</dbReference>
<keyword evidence="5" id="KW-1185">Reference proteome</keyword>
<dbReference type="Pfam" id="PF00657">
    <property type="entry name" value="Lipase_GDSL"/>
    <property type="match status" value="1"/>
</dbReference>
<dbReference type="Gene3D" id="3.40.50.1110">
    <property type="entry name" value="SGNH hydrolase"/>
    <property type="match status" value="1"/>
</dbReference>
<dbReference type="RefSeq" id="WP_283444591.1">
    <property type="nucleotide sequence ID" value="NZ_FXUL01000022.1"/>
</dbReference>
<accession>A0ABY1QM09</accession>
<keyword evidence="2" id="KW-0472">Membrane</keyword>
<reference evidence="4 5" key="1">
    <citation type="submission" date="2017-05" db="EMBL/GenBank/DDBJ databases">
        <authorList>
            <person name="Varghese N."/>
            <person name="Submissions S."/>
        </authorList>
    </citation>
    <scope>NUCLEOTIDE SEQUENCE [LARGE SCALE GENOMIC DNA]</scope>
    <source>
        <strain evidence="4 5">DSM 26001</strain>
    </source>
</reference>
<evidence type="ECO:0000256" key="1">
    <source>
        <dbReference type="ARBA" id="ARBA00022801"/>
    </source>
</evidence>
<organism evidence="4 5">
    <name type="scientific">Noviherbaspirillum suwonense</name>
    <dbReference type="NCBI Taxonomy" id="1224511"/>
    <lineage>
        <taxon>Bacteria</taxon>
        <taxon>Pseudomonadati</taxon>
        <taxon>Pseudomonadota</taxon>
        <taxon>Betaproteobacteria</taxon>
        <taxon>Burkholderiales</taxon>
        <taxon>Oxalobacteraceae</taxon>
        <taxon>Noviherbaspirillum</taxon>
    </lineage>
</organism>
<keyword evidence="3" id="KW-0732">Signal</keyword>
<dbReference type="SUPFAM" id="SSF52266">
    <property type="entry name" value="SGNH hydrolase"/>
    <property type="match status" value="1"/>
</dbReference>
<evidence type="ECO:0000313" key="4">
    <source>
        <dbReference type="EMBL" id="SMP75221.1"/>
    </source>
</evidence>
<sequence>MDSHIRRLHHLLLAGLIAAISSAAFAAPYTGLVVFGESLSDSGNNAFVFDNVLGPPRPAGTLRTPVPIPSPGFIPDFPYASGRYSNGPVWAERLASGLGVTALPSMAGGTDYAFAGARSGPLGSSFPYSLLDQAAMFLNQNGGRASAGNLYALQGGANDARDAFATLASGGDPSALLFSAVSTITTVLNQLTAAGAEHLLLLNVPNLGAAPAVTALGPAASAAATGIAIAFNQALESSLAQLPAFTDGDIELLDLFALQGRIFDDPASFGFTNLTSACALSPACIADPSGAFFWDGIHPTARVHELIALEALAQIPLPGTALLLALGLPMIAFATRRRLGAASGR</sequence>
<dbReference type="EMBL" id="FXUL01000022">
    <property type="protein sequence ID" value="SMP75221.1"/>
    <property type="molecule type" value="Genomic_DNA"/>
</dbReference>
<evidence type="ECO:0000313" key="5">
    <source>
        <dbReference type="Proteomes" id="UP001158049"/>
    </source>
</evidence>
<dbReference type="PANTHER" id="PTHR45648">
    <property type="entry name" value="GDSL LIPASE/ACYLHYDROLASE FAMILY PROTEIN (AFU_ORTHOLOGUE AFUA_4G14700)"/>
    <property type="match status" value="1"/>
</dbReference>
<feature type="signal peptide" evidence="3">
    <location>
        <begin position="1"/>
        <end position="26"/>
    </location>
</feature>
<keyword evidence="2" id="KW-0812">Transmembrane</keyword>
<evidence type="ECO:0000256" key="2">
    <source>
        <dbReference type="SAM" id="Phobius"/>
    </source>
</evidence>
<feature type="transmembrane region" description="Helical" evidence="2">
    <location>
        <begin position="315"/>
        <end position="335"/>
    </location>
</feature>
<evidence type="ECO:0000256" key="3">
    <source>
        <dbReference type="SAM" id="SignalP"/>
    </source>
</evidence>
<name>A0ABY1QM09_9BURK</name>
<dbReference type="PANTHER" id="PTHR45648:SF22">
    <property type="entry name" value="GDSL LIPASE_ACYLHYDROLASE FAMILY PROTEIN (AFU_ORTHOLOGUE AFUA_4G14700)"/>
    <property type="match status" value="1"/>
</dbReference>